<reference evidence="1" key="2">
    <citation type="submission" date="2014-06" db="EMBL/GenBank/DDBJ databases">
        <authorList>
            <person name="Hu T."/>
            <person name="Eisen M.B."/>
            <person name="Thornton K.R."/>
            <person name="Andolfatto P."/>
        </authorList>
    </citation>
    <scope>NUCLEOTIDE SEQUENCE</scope>
    <source>
        <strain evidence="1">W501</strain>
    </source>
</reference>
<reference evidence="1" key="3">
    <citation type="submission" date="2015-04" db="EMBL/GenBank/DDBJ databases">
        <authorList>
            <consortium name="FlyBase"/>
        </authorList>
    </citation>
    <scope>NUCLEOTIDE SEQUENCE</scope>
    <source>
        <strain evidence="1">W501</strain>
    </source>
</reference>
<dbReference type="AlphaFoldDB" id="A0A0J9QXR1"/>
<dbReference type="EMBL" id="CM002910">
    <property type="protein sequence ID" value="KMY88763.1"/>
    <property type="molecule type" value="Genomic_DNA"/>
</dbReference>
<dbReference type="Bgee" id="FBgn0270519">
    <property type="expression patterns" value="Expressed in embryo and 1 other cell type or tissue"/>
</dbReference>
<dbReference type="KEGG" id="dsi:Dsimw501_GD29229"/>
<proteinExistence type="predicted"/>
<accession>A0A0J9QXR1</accession>
<gene>
    <name evidence="1" type="primary">Dsim\GD29229</name>
    <name evidence="1" type="ORF">Dsimw501_GD29229</name>
</gene>
<sequence length="20" mass="2302">IVKLLIYNNSSIKCIKLILL</sequence>
<feature type="non-terminal residue" evidence="1">
    <location>
        <position position="1"/>
    </location>
</feature>
<dbReference type="Proteomes" id="UP000035880">
    <property type="component" value="Chromosome 2L"/>
</dbReference>
<evidence type="ECO:0000313" key="1">
    <source>
        <dbReference type="EMBL" id="KMY88763.1"/>
    </source>
</evidence>
<organism evidence="1">
    <name type="scientific">Drosophila simulans</name>
    <name type="common">Fruit fly</name>
    <dbReference type="NCBI Taxonomy" id="7240"/>
    <lineage>
        <taxon>Eukaryota</taxon>
        <taxon>Metazoa</taxon>
        <taxon>Ecdysozoa</taxon>
        <taxon>Arthropoda</taxon>
        <taxon>Hexapoda</taxon>
        <taxon>Insecta</taxon>
        <taxon>Pterygota</taxon>
        <taxon>Neoptera</taxon>
        <taxon>Endopterygota</taxon>
        <taxon>Diptera</taxon>
        <taxon>Brachycera</taxon>
        <taxon>Muscomorpha</taxon>
        <taxon>Ephydroidea</taxon>
        <taxon>Drosophilidae</taxon>
        <taxon>Drosophila</taxon>
        <taxon>Sophophora</taxon>
    </lineage>
</organism>
<name>A0A0J9QXR1_DROSI</name>
<reference evidence="1" key="1">
    <citation type="journal article" date="2013" name="Genome Res.">
        <title>A second-generation assembly of the Drosophila simulans genome provides new insights into patterns of lineage-specific divergence.</title>
        <authorList>
            <person name="Hu T.T."/>
            <person name="Eisen M.B."/>
            <person name="Thornton K.R."/>
            <person name="Andolfatto P."/>
        </authorList>
    </citation>
    <scope>NUCLEOTIDE SEQUENCE [LARGE SCALE GENOMIC DNA]</scope>
    <source>
        <strain evidence="1">W501</strain>
    </source>
</reference>
<protein>
    <submittedName>
        <fullName evidence="1">Uncharacterized protein</fullName>
    </submittedName>
</protein>